<comment type="caution">
    <text evidence="2">The sequence shown here is derived from an EMBL/GenBank/DDBJ whole genome shotgun (WGS) entry which is preliminary data.</text>
</comment>
<feature type="domain" description="NAD(P)-binding" evidence="1">
    <location>
        <begin position="14"/>
        <end position="137"/>
    </location>
</feature>
<accession>A0ABU9BNT2</accession>
<name>A0ABU9BNT2_9BURK</name>
<dbReference type="RefSeq" id="WP_341426003.1">
    <property type="nucleotide sequence ID" value="NZ_JBBUTG010000006.1"/>
</dbReference>
<dbReference type="EMBL" id="JBBUTG010000006">
    <property type="protein sequence ID" value="MEK8031615.1"/>
    <property type="molecule type" value="Genomic_DNA"/>
</dbReference>
<dbReference type="Pfam" id="PF13460">
    <property type="entry name" value="NAD_binding_10"/>
    <property type="match status" value="1"/>
</dbReference>
<keyword evidence="3" id="KW-1185">Reference proteome</keyword>
<sequence>MPPPKQPRRLLLAGATGLVGRAVLQCLAEQAQAGHSRGPVVALLRRPADAALSAALAHARGEALVHPRLSGAMALPPTDDVLIALGTTIAVAGSPDAFRAVDFDAVVAVARAARAAGAERIAVVSALGADSRSSVFYNRVKGEMEAAVTAVGFPSLVIGRPSLLAGNRAALGQPVRTGEQWALRLMRPIQGLIPPSVRPIEARLVARALLGALDEGAPGVLVLPSAEMARRGAG</sequence>
<dbReference type="PANTHER" id="PTHR14097:SF7">
    <property type="entry name" value="OXIDOREDUCTASE HTATIP2"/>
    <property type="match status" value="1"/>
</dbReference>
<evidence type="ECO:0000313" key="2">
    <source>
        <dbReference type="EMBL" id="MEK8031615.1"/>
    </source>
</evidence>
<dbReference type="InterPro" id="IPR016040">
    <property type="entry name" value="NAD(P)-bd_dom"/>
</dbReference>
<dbReference type="SUPFAM" id="SSF51735">
    <property type="entry name" value="NAD(P)-binding Rossmann-fold domains"/>
    <property type="match status" value="1"/>
</dbReference>
<protein>
    <submittedName>
        <fullName evidence="2">NAD(P)H-binding protein</fullName>
    </submittedName>
</protein>
<dbReference type="Proteomes" id="UP001371218">
    <property type="component" value="Unassembled WGS sequence"/>
</dbReference>
<gene>
    <name evidence="2" type="ORF">AACH06_12375</name>
</gene>
<evidence type="ECO:0000259" key="1">
    <source>
        <dbReference type="Pfam" id="PF13460"/>
    </source>
</evidence>
<organism evidence="2 3">
    <name type="scientific">Ideonella lacteola</name>
    <dbReference type="NCBI Taxonomy" id="2984193"/>
    <lineage>
        <taxon>Bacteria</taxon>
        <taxon>Pseudomonadati</taxon>
        <taxon>Pseudomonadota</taxon>
        <taxon>Betaproteobacteria</taxon>
        <taxon>Burkholderiales</taxon>
        <taxon>Sphaerotilaceae</taxon>
        <taxon>Ideonella</taxon>
    </lineage>
</organism>
<proteinExistence type="predicted"/>
<dbReference type="InterPro" id="IPR036291">
    <property type="entry name" value="NAD(P)-bd_dom_sf"/>
</dbReference>
<evidence type="ECO:0000313" key="3">
    <source>
        <dbReference type="Proteomes" id="UP001371218"/>
    </source>
</evidence>
<dbReference type="PANTHER" id="PTHR14097">
    <property type="entry name" value="OXIDOREDUCTASE HTATIP2"/>
    <property type="match status" value="1"/>
</dbReference>
<dbReference type="Gene3D" id="3.40.50.720">
    <property type="entry name" value="NAD(P)-binding Rossmann-like Domain"/>
    <property type="match status" value="1"/>
</dbReference>
<reference evidence="2 3" key="1">
    <citation type="submission" date="2024-04" db="EMBL/GenBank/DDBJ databases">
        <title>Novel species of the genus Ideonella isolated from streams.</title>
        <authorList>
            <person name="Lu H."/>
        </authorList>
    </citation>
    <scope>NUCLEOTIDE SEQUENCE [LARGE SCALE GENOMIC DNA]</scope>
    <source>
        <strain evidence="2 3">DXS29W</strain>
    </source>
</reference>